<sequence length="156" mass="17694">NLGLQTPEEKVPSSEGKVKETMHNDFWDHLKEQLTATPPDFSCALELLKEIKEILLSLLLPRQNRLRSEIEEALDMELIKQEAEHGALDVPYLSKYILNMMTLLCAPVRDEAVQKLENITDPVRLLRCETHADPQNLLQPQPGKGEPDTGHSHRLG</sequence>
<reference evidence="3" key="1">
    <citation type="submission" date="2025-08" db="UniProtKB">
        <authorList>
            <consortium name="Ensembl"/>
        </authorList>
    </citation>
    <scope>IDENTIFICATION</scope>
</reference>
<dbReference type="InterPro" id="IPR008862">
    <property type="entry name" value="Tcp11"/>
</dbReference>
<accession>A0A8C9Q2E5</accession>
<evidence type="ECO:0008006" key="5">
    <source>
        <dbReference type="Google" id="ProtNLM"/>
    </source>
</evidence>
<dbReference type="Proteomes" id="UP000694422">
    <property type="component" value="Unplaced"/>
</dbReference>
<dbReference type="Pfam" id="PF05794">
    <property type="entry name" value="Tcp11"/>
    <property type="match status" value="1"/>
</dbReference>
<feature type="compositionally biased region" description="Basic and acidic residues" evidence="2">
    <location>
        <begin position="145"/>
        <end position="156"/>
    </location>
</feature>
<dbReference type="Ensembl" id="ENSSDAT00000021556.1">
    <property type="protein sequence ID" value="ENSSDAP00000018844.1"/>
    <property type="gene ID" value="ENSSDAG00000017199.1"/>
</dbReference>
<evidence type="ECO:0000313" key="4">
    <source>
        <dbReference type="Proteomes" id="UP000694422"/>
    </source>
</evidence>
<dbReference type="GO" id="GO:0001669">
    <property type="term" value="C:acrosomal vesicle"/>
    <property type="evidence" value="ECO:0007669"/>
    <property type="project" value="TreeGrafter"/>
</dbReference>
<name>A0A8C9Q2E5_SPEDA</name>
<dbReference type="AlphaFoldDB" id="A0A8C9Q2E5"/>
<comment type="similarity">
    <text evidence="1">Belongs to the TCP11 family.</text>
</comment>
<protein>
    <recommendedName>
        <fullName evidence="5">T-complex 11</fullName>
    </recommendedName>
</protein>
<dbReference type="GO" id="GO:0036126">
    <property type="term" value="C:sperm flagellum"/>
    <property type="evidence" value="ECO:0007669"/>
    <property type="project" value="TreeGrafter"/>
</dbReference>
<evidence type="ECO:0000313" key="3">
    <source>
        <dbReference type="Ensembl" id="ENSSDAP00000018844.1"/>
    </source>
</evidence>
<dbReference type="GO" id="GO:1902490">
    <property type="term" value="P:regulation of sperm capacitation"/>
    <property type="evidence" value="ECO:0007669"/>
    <property type="project" value="TreeGrafter"/>
</dbReference>
<dbReference type="PANTHER" id="PTHR12832">
    <property type="entry name" value="TESTIS-SPECIFIC PROTEIN PBS13 T-COMPLEX 11"/>
    <property type="match status" value="1"/>
</dbReference>
<dbReference type="GO" id="GO:0010737">
    <property type="term" value="P:protein kinase A signaling"/>
    <property type="evidence" value="ECO:0007669"/>
    <property type="project" value="TreeGrafter"/>
</dbReference>
<evidence type="ECO:0000256" key="2">
    <source>
        <dbReference type="SAM" id="MobiDB-lite"/>
    </source>
</evidence>
<dbReference type="PANTHER" id="PTHR12832:SF14">
    <property type="entry name" value="T-COMPLEX PROTEIN 11 HOMOLOG"/>
    <property type="match status" value="1"/>
</dbReference>
<evidence type="ECO:0000256" key="1">
    <source>
        <dbReference type="ARBA" id="ARBA00010954"/>
    </source>
</evidence>
<reference evidence="3" key="2">
    <citation type="submission" date="2025-09" db="UniProtKB">
        <authorList>
            <consortium name="Ensembl"/>
        </authorList>
    </citation>
    <scope>IDENTIFICATION</scope>
</reference>
<organism evidence="3 4">
    <name type="scientific">Spermophilus dauricus</name>
    <name type="common">Daurian ground squirrel</name>
    <dbReference type="NCBI Taxonomy" id="99837"/>
    <lineage>
        <taxon>Eukaryota</taxon>
        <taxon>Metazoa</taxon>
        <taxon>Chordata</taxon>
        <taxon>Craniata</taxon>
        <taxon>Vertebrata</taxon>
        <taxon>Euteleostomi</taxon>
        <taxon>Mammalia</taxon>
        <taxon>Eutheria</taxon>
        <taxon>Euarchontoglires</taxon>
        <taxon>Glires</taxon>
        <taxon>Rodentia</taxon>
        <taxon>Sciuromorpha</taxon>
        <taxon>Sciuridae</taxon>
        <taxon>Xerinae</taxon>
        <taxon>Marmotini</taxon>
        <taxon>Spermophilus</taxon>
    </lineage>
</organism>
<keyword evidence="4" id="KW-1185">Reference proteome</keyword>
<proteinExistence type="inferred from homology"/>
<feature type="region of interest" description="Disordered" evidence="2">
    <location>
        <begin position="132"/>
        <end position="156"/>
    </location>
</feature>